<name>A0A9W7G3C1_9STRA</name>
<proteinExistence type="predicted"/>
<keyword evidence="2" id="KW-1185">Reference proteome</keyword>
<protein>
    <submittedName>
        <fullName evidence="1">Uncharacterized protein</fullName>
    </submittedName>
</protein>
<gene>
    <name evidence="1" type="ORF">TrCOL_g846</name>
</gene>
<evidence type="ECO:0000313" key="1">
    <source>
        <dbReference type="EMBL" id="GMI31423.1"/>
    </source>
</evidence>
<accession>A0A9W7G3C1</accession>
<dbReference type="Proteomes" id="UP001165065">
    <property type="component" value="Unassembled WGS sequence"/>
</dbReference>
<reference evidence="2" key="1">
    <citation type="journal article" date="2023" name="Commun. Biol.">
        <title>Genome analysis of Parmales, the sister group of diatoms, reveals the evolutionary specialization of diatoms from phago-mixotrophs to photoautotrophs.</title>
        <authorList>
            <person name="Ban H."/>
            <person name="Sato S."/>
            <person name="Yoshikawa S."/>
            <person name="Yamada K."/>
            <person name="Nakamura Y."/>
            <person name="Ichinomiya M."/>
            <person name="Sato N."/>
            <person name="Blanc-Mathieu R."/>
            <person name="Endo H."/>
            <person name="Kuwata A."/>
            <person name="Ogata H."/>
        </authorList>
    </citation>
    <scope>NUCLEOTIDE SEQUENCE [LARGE SCALE GENOMIC DNA]</scope>
</reference>
<dbReference type="EMBL" id="BRYA01000008">
    <property type="protein sequence ID" value="GMI31423.1"/>
    <property type="molecule type" value="Genomic_DNA"/>
</dbReference>
<evidence type="ECO:0000313" key="2">
    <source>
        <dbReference type="Proteomes" id="UP001165065"/>
    </source>
</evidence>
<organism evidence="1 2">
    <name type="scientific">Triparma columacea</name>
    <dbReference type="NCBI Taxonomy" id="722753"/>
    <lineage>
        <taxon>Eukaryota</taxon>
        <taxon>Sar</taxon>
        <taxon>Stramenopiles</taxon>
        <taxon>Ochrophyta</taxon>
        <taxon>Bolidophyceae</taxon>
        <taxon>Parmales</taxon>
        <taxon>Triparmaceae</taxon>
        <taxon>Triparma</taxon>
    </lineage>
</organism>
<dbReference type="AlphaFoldDB" id="A0A9W7G3C1"/>
<sequence>MGAGVSAIDGLGLNPEAELGIFVELKQKYEAHDVKTKAEKAALFDELFEDYKAKAQQQLLMAKGSSES</sequence>
<comment type="caution">
    <text evidence="1">The sequence shown here is derived from an EMBL/GenBank/DDBJ whole genome shotgun (WGS) entry which is preliminary data.</text>
</comment>